<keyword evidence="3" id="KW-1185">Reference proteome</keyword>
<dbReference type="AlphaFoldDB" id="A0A7Y2K3N7"/>
<comment type="caution">
    <text evidence="2">The sequence shown here is derived from an EMBL/GenBank/DDBJ whole genome shotgun (WGS) entry which is preliminary data.</text>
</comment>
<keyword evidence="1" id="KW-0472">Membrane</keyword>
<organism evidence="2 3">
    <name type="scientific">Telluria aromaticivorans</name>
    <dbReference type="NCBI Taxonomy" id="2725995"/>
    <lineage>
        <taxon>Bacteria</taxon>
        <taxon>Pseudomonadati</taxon>
        <taxon>Pseudomonadota</taxon>
        <taxon>Betaproteobacteria</taxon>
        <taxon>Burkholderiales</taxon>
        <taxon>Oxalobacteraceae</taxon>
        <taxon>Telluria group</taxon>
        <taxon>Telluria</taxon>
    </lineage>
</organism>
<reference evidence="2 3" key="1">
    <citation type="submission" date="2020-04" db="EMBL/GenBank/DDBJ databases">
        <title>Massilia sp. nov., a cold adapted bacteria isolated from Arctic soil.</title>
        <authorList>
            <person name="Son J."/>
            <person name="Ka J.-O."/>
        </authorList>
    </citation>
    <scope>NUCLEOTIDE SEQUENCE [LARGE SCALE GENOMIC DNA]</scope>
    <source>
        <strain evidence="2 3">ML15P13</strain>
    </source>
</reference>
<accession>A0A7Y2K3N7</accession>
<dbReference type="EMBL" id="JABAIV010000007">
    <property type="protein sequence ID" value="NNG24859.1"/>
    <property type="molecule type" value="Genomic_DNA"/>
</dbReference>
<protein>
    <submittedName>
        <fullName evidence="2">Uncharacterized protein</fullName>
    </submittedName>
</protein>
<name>A0A7Y2K3N7_9BURK</name>
<gene>
    <name evidence="2" type="ORF">HGB41_17895</name>
</gene>
<keyword evidence="1" id="KW-0812">Transmembrane</keyword>
<sequence>MWTRLSAYFAASNRTFACSFPAAVVGAAALYYLSASWFWLVPAVTAVIEAMAKIVEIWHRKPTALTE</sequence>
<proteinExistence type="predicted"/>
<evidence type="ECO:0000313" key="2">
    <source>
        <dbReference type="EMBL" id="NNG24859.1"/>
    </source>
</evidence>
<dbReference type="Proteomes" id="UP000533905">
    <property type="component" value="Unassembled WGS sequence"/>
</dbReference>
<feature type="transmembrane region" description="Helical" evidence="1">
    <location>
        <begin position="12"/>
        <end position="31"/>
    </location>
</feature>
<evidence type="ECO:0000256" key="1">
    <source>
        <dbReference type="SAM" id="Phobius"/>
    </source>
</evidence>
<dbReference type="RefSeq" id="WP_171086956.1">
    <property type="nucleotide sequence ID" value="NZ_JABAIV010000007.1"/>
</dbReference>
<evidence type="ECO:0000313" key="3">
    <source>
        <dbReference type="Proteomes" id="UP000533905"/>
    </source>
</evidence>
<keyword evidence="1" id="KW-1133">Transmembrane helix</keyword>